<dbReference type="PANTHER" id="PTHR45788">
    <property type="entry name" value="SUCCINATE/FUMARATE MITOCHONDRIAL TRANSPORTER-RELATED"/>
    <property type="match status" value="1"/>
</dbReference>
<gene>
    <name evidence="12" type="ORF">KCU98_g16709</name>
</gene>
<evidence type="ECO:0000256" key="8">
    <source>
        <dbReference type="ARBA" id="ARBA00023128"/>
    </source>
</evidence>
<dbReference type="InterPro" id="IPR023395">
    <property type="entry name" value="MCP_dom_sf"/>
</dbReference>
<dbReference type="Proteomes" id="UP000729357">
    <property type="component" value="Unassembled WGS sequence"/>
</dbReference>
<dbReference type="GO" id="GO:0005743">
    <property type="term" value="C:mitochondrial inner membrane"/>
    <property type="evidence" value="ECO:0007669"/>
    <property type="project" value="UniProtKB-SubCell"/>
</dbReference>
<keyword evidence="5" id="KW-0677">Repeat</keyword>
<comment type="similarity">
    <text evidence="2 11">Belongs to the mitochondrial carrier (TC 2.A.29) family.</text>
</comment>
<feature type="repeat" description="Solcar" evidence="10">
    <location>
        <begin position="112"/>
        <end position="206"/>
    </location>
</feature>
<feature type="non-terminal residue" evidence="12">
    <location>
        <position position="266"/>
    </location>
</feature>
<evidence type="ECO:0000256" key="10">
    <source>
        <dbReference type="PROSITE-ProRule" id="PRU00282"/>
    </source>
</evidence>
<evidence type="ECO:0000256" key="6">
    <source>
        <dbReference type="ARBA" id="ARBA00022792"/>
    </source>
</evidence>
<dbReference type="FunFam" id="1.50.40.10:FF:000021">
    <property type="entry name" value="SFC1p Mitochondrial succinate-fumarate transporter"/>
    <property type="match status" value="1"/>
</dbReference>
<evidence type="ECO:0000256" key="2">
    <source>
        <dbReference type="ARBA" id="ARBA00006375"/>
    </source>
</evidence>
<evidence type="ECO:0000313" key="12">
    <source>
        <dbReference type="EMBL" id="KAG9961736.1"/>
    </source>
</evidence>
<organism evidence="12 13">
    <name type="scientific">Aureobasidium melanogenum</name>
    <name type="common">Aureobasidium pullulans var. melanogenum</name>
    <dbReference type="NCBI Taxonomy" id="46634"/>
    <lineage>
        <taxon>Eukaryota</taxon>
        <taxon>Fungi</taxon>
        <taxon>Dikarya</taxon>
        <taxon>Ascomycota</taxon>
        <taxon>Pezizomycotina</taxon>
        <taxon>Dothideomycetes</taxon>
        <taxon>Dothideomycetidae</taxon>
        <taxon>Dothideales</taxon>
        <taxon>Saccotheciaceae</taxon>
        <taxon>Aureobasidium</taxon>
    </lineage>
</organism>
<keyword evidence="9 10" id="KW-0472">Membrane</keyword>
<dbReference type="Gene3D" id="1.50.40.10">
    <property type="entry name" value="Mitochondrial carrier domain"/>
    <property type="match status" value="1"/>
</dbReference>
<accession>A0A9P8F9T2</accession>
<sequence length="266" mass="28215">MSAKTTKGPGGKKPASAATNLIAGGGAGMMEALVCHPLDTIKVRMQLSKRSQRGGARRGFIQTGVQIVKRETPLALYKGLGAVLTGIVPKMAIRFTSYEWYKQALASESGEITSRATFLAGLMAGVTEAVAVVTPMEVVKIRLQAQHHSMADPLDVPKYRNAAHALYTVVKEEGVGALYRGVSLTALRQGTNQAANFTAYTELKAWLQERSGNPSAALPGWQTAFIGLISGAVGPFSNAPIDTIKTRLQRNPAQPGETAVGRIVTI</sequence>
<dbReference type="EMBL" id="JAHFXS010003884">
    <property type="protein sequence ID" value="KAG9961736.1"/>
    <property type="molecule type" value="Genomic_DNA"/>
</dbReference>
<dbReference type="GO" id="GO:0005469">
    <property type="term" value="F:succinate:fumarate antiporter activity"/>
    <property type="evidence" value="ECO:0007669"/>
    <property type="project" value="TreeGrafter"/>
</dbReference>
<evidence type="ECO:0008006" key="14">
    <source>
        <dbReference type="Google" id="ProtNLM"/>
    </source>
</evidence>
<evidence type="ECO:0000256" key="7">
    <source>
        <dbReference type="ARBA" id="ARBA00022989"/>
    </source>
</evidence>
<keyword evidence="13" id="KW-1185">Reference proteome</keyword>
<feature type="repeat" description="Solcar" evidence="10">
    <location>
        <begin position="15"/>
        <end position="104"/>
    </location>
</feature>
<comment type="subcellular location">
    <subcellularLocation>
        <location evidence="1">Mitochondrion inner membrane</location>
        <topology evidence="1">Multi-pass membrane protein</topology>
    </subcellularLocation>
</comment>
<dbReference type="InterPro" id="IPR049563">
    <property type="entry name" value="TXTP-like"/>
</dbReference>
<keyword evidence="4 10" id="KW-0812">Transmembrane</keyword>
<comment type="caution">
    <text evidence="12">The sequence shown here is derived from an EMBL/GenBank/DDBJ whole genome shotgun (WGS) entry which is preliminary data.</text>
</comment>
<dbReference type="PROSITE" id="PS50920">
    <property type="entry name" value="SOLCAR"/>
    <property type="match status" value="2"/>
</dbReference>
<protein>
    <recommendedName>
        <fullName evidence="14">Succinate/fumarate mitochondrial transporter</fullName>
    </recommendedName>
</protein>
<evidence type="ECO:0000256" key="3">
    <source>
        <dbReference type="ARBA" id="ARBA00022448"/>
    </source>
</evidence>
<dbReference type="InterPro" id="IPR002067">
    <property type="entry name" value="MCP"/>
</dbReference>
<evidence type="ECO:0000256" key="1">
    <source>
        <dbReference type="ARBA" id="ARBA00004448"/>
    </source>
</evidence>
<evidence type="ECO:0000256" key="11">
    <source>
        <dbReference type="RuleBase" id="RU000488"/>
    </source>
</evidence>
<keyword evidence="6" id="KW-0999">Mitochondrion inner membrane</keyword>
<evidence type="ECO:0000256" key="9">
    <source>
        <dbReference type="ARBA" id="ARBA00023136"/>
    </source>
</evidence>
<keyword evidence="7" id="KW-1133">Transmembrane helix</keyword>
<evidence type="ECO:0000313" key="13">
    <source>
        <dbReference type="Proteomes" id="UP000729357"/>
    </source>
</evidence>
<dbReference type="Pfam" id="PF00153">
    <property type="entry name" value="Mito_carr"/>
    <property type="match status" value="3"/>
</dbReference>
<dbReference type="AlphaFoldDB" id="A0A9P8F9T2"/>
<evidence type="ECO:0000256" key="4">
    <source>
        <dbReference type="ARBA" id="ARBA00022692"/>
    </source>
</evidence>
<dbReference type="InterPro" id="IPR018108">
    <property type="entry name" value="MCP_transmembrane"/>
</dbReference>
<reference evidence="12" key="2">
    <citation type="submission" date="2021-08" db="EMBL/GenBank/DDBJ databases">
        <authorList>
            <person name="Gostincar C."/>
            <person name="Sun X."/>
            <person name="Song Z."/>
            <person name="Gunde-Cimerman N."/>
        </authorList>
    </citation>
    <scope>NUCLEOTIDE SEQUENCE</scope>
    <source>
        <strain evidence="12">EXF-9298</strain>
    </source>
</reference>
<dbReference type="PRINTS" id="PR00926">
    <property type="entry name" value="MITOCARRIER"/>
</dbReference>
<evidence type="ECO:0000256" key="5">
    <source>
        <dbReference type="ARBA" id="ARBA00022737"/>
    </source>
</evidence>
<dbReference type="PANTHER" id="PTHR45788:SF2">
    <property type="entry name" value="SUCCINATE_FUMARATE MITOCHONDRIAL TRANSPORTER"/>
    <property type="match status" value="1"/>
</dbReference>
<dbReference type="SUPFAM" id="SSF103506">
    <property type="entry name" value="Mitochondrial carrier"/>
    <property type="match status" value="1"/>
</dbReference>
<keyword evidence="8" id="KW-0496">Mitochondrion</keyword>
<keyword evidence="3 11" id="KW-0813">Transport</keyword>
<proteinExistence type="inferred from homology"/>
<reference evidence="12" key="1">
    <citation type="journal article" date="2021" name="J Fungi (Basel)">
        <title>Virulence traits and population genomics of the black yeast Aureobasidium melanogenum.</title>
        <authorList>
            <person name="Cernosa A."/>
            <person name="Sun X."/>
            <person name="Gostincar C."/>
            <person name="Fang C."/>
            <person name="Gunde-Cimerman N."/>
            <person name="Song Z."/>
        </authorList>
    </citation>
    <scope>NUCLEOTIDE SEQUENCE</scope>
    <source>
        <strain evidence="12">EXF-9298</strain>
    </source>
</reference>
<name>A0A9P8F9T2_AURME</name>